<dbReference type="HOGENOM" id="CLU_015961_3_1_7"/>
<evidence type="ECO:0000256" key="2">
    <source>
        <dbReference type="ARBA" id="ARBA00022679"/>
    </source>
</evidence>
<comment type="similarity">
    <text evidence="8">Belongs to the tRNA nucleotidyltransferase/poly(A) polymerase family.</text>
</comment>
<feature type="domain" description="Poly A polymerase head" evidence="9">
    <location>
        <begin position="31"/>
        <end position="153"/>
    </location>
</feature>
<evidence type="ECO:0000259" key="10">
    <source>
        <dbReference type="Pfam" id="PF12627"/>
    </source>
</evidence>
<dbReference type="GO" id="GO:0004810">
    <property type="term" value="F:CCA tRNA nucleotidyltransferase activity"/>
    <property type="evidence" value="ECO:0007669"/>
    <property type="project" value="UniProtKB-EC"/>
</dbReference>
<dbReference type="GO" id="GO:0008033">
    <property type="term" value="P:tRNA processing"/>
    <property type="evidence" value="ECO:0007669"/>
    <property type="project" value="UniProtKB-KW"/>
</dbReference>
<dbReference type="Pfam" id="PF01743">
    <property type="entry name" value="PolyA_pol"/>
    <property type="match status" value="1"/>
</dbReference>
<sequence length="436" mass="46982">MRPPAALEQARFPEAILDVLRRLSAAGHRSWLVGGAVRDLLLHRPRAATDFDVATPATPRQVMALFRRVIPTGIDHGTVTVLVGDEKVEVTTFRGEGDYVDGRRPASVTFLAELEADLARRDFTMNAMAYDPLQADFRDPFDGRVDMSRRRIRAVGEPAARFGEDGLRAMRAVRFAAQLGYRLDPATRAAIPGALEVVRKVSVERVAEELSRLVLAAHAGPALLLLRRTGLLGVVLPAIAALPLSAYRHAASVVRHAPAEPALRLAALLHGVGPEEASKIVFGLRLPRRLSDEVGTLLRAYACPAARHPAALPDAPADIRRWLARTGPQRVPAVFELVSAELRTLSPAHRAAVAPEVSRARAAIDAELAAAPPLATGDLALDGRAVMSLLGEGPGPHVGEALHHLLDRVLEDPAQNTREALAAELRRWWAGRTGAL</sequence>
<dbReference type="InterPro" id="IPR002646">
    <property type="entry name" value="PolA_pol_head_dom"/>
</dbReference>
<dbReference type="GO" id="GO:0046872">
    <property type="term" value="F:metal ion binding"/>
    <property type="evidence" value="ECO:0007669"/>
    <property type="project" value="UniProtKB-KW"/>
</dbReference>
<dbReference type="EMBL" id="CP001359">
    <property type="protein sequence ID" value="ACL65813.1"/>
    <property type="molecule type" value="Genomic_DNA"/>
</dbReference>
<dbReference type="CDD" id="cd05398">
    <property type="entry name" value="NT_ClassII-CCAase"/>
    <property type="match status" value="1"/>
</dbReference>
<evidence type="ECO:0000313" key="12">
    <source>
        <dbReference type="Proteomes" id="UP000007089"/>
    </source>
</evidence>
<evidence type="ECO:0000256" key="5">
    <source>
        <dbReference type="ARBA" id="ARBA00022723"/>
    </source>
</evidence>
<proteinExistence type="inferred from homology"/>
<dbReference type="EC" id="2.7.7.72" evidence="11"/>
<evidence type="ECO:0000313" key="11">
    <source>
        <dbReference type="EMBL" id="ACL65813.1"/>
    </source>
</evidence>
<accession>B8JC73</accession>
<feature type="domain" description="tRNA nucleotidyltransferase/poly(A) polymerase RNA and SrmB- binding" evidence="10">
    <location>
        <begin position="180"/>
        <end position="241"/>
    </location>
</feature>
<name>B8JC73_ANAD2</name>
<dbReference type="PANTHER" id="PTHR46173:SF1">
    <property type="entry name" value="CCA TRNA NUCLEOTIDYLTRANSFERASE 1, MITOCHONDRIAL"/>
    <property type="match status" value="1"/>
</dbReference>
<dbReference type="InterPro" id="IPR043519">
    <property type="entry name" value="NT_sf"/>
</dbReference>
<dbReference type="KEGG" id="acp:A2cp1_2475"/>
<keyword evidence="7" id="KW-0460">Magnesium</keyword>
<comment type="cofactor">
    <cofactor evidence="1">
        <name>Mg(2+)</name>
        <dbReference type="ChEBI" id="CHEBI:18420"/>
    </cofactor>
</comment>
<dbReference type="SUPFAM" id="SSF81891">
    <property type="entry name" value="Poly A polymerase C-terminal region-like"/>
    <property type="match status" value="1"/>
</dbReference>
<keyword evidence="12" id="KW-1185">Reference proteome</keyword>
<evidence type="ECO:0000256" key="4">
    <source>
        <dbReference type="ARBA" id="ARBA00022695"/>
    </source>
</evidence>
<evidence type="ECO:0000256" key="3">
    <source>
        <dbReference type="ARBA" id="ARBA00022694"/>
    </source>
</evidence>
<dbReference type="GO" id="GO:0000166">
    <property type="term" value="F:nucleotide binding"/>
    <property type="evidence" value="ECO:0007669"/>
    <property type="project" value="UniProtKB-KW"/>
</dbReference>
<dbReference type="InterPro" id="IPR050264">
    <property type="entry name" value="Bact_CCA-adding_enz_type3_sf"/>
</dbReference>
<dbReference type="Pfam" id="PF12627">
    <property type="entry name" value="PolyA_pol_RNAbd"/>
    <property type="match status" value="1"/>
</dbReference>
<keyword evidence="3" id="KW-0819">tRNA processing</keyword>
<keyword evidence="6" id="KW-0547">Nucleotide-binding</keyword>
<keyword evidence="4 11" id="KW-0548">Nucleotidyltransferase</keyword>
<evidence type="ECO:0000256" key="1">
    <source>
        <dbReference type="ARBA" id="ARBA00001946"/>
    </source>
</evidence>
<keyword evidence="2 8" id="KW-0808">Transferase</keyword>
<gene>
    <name evidence="11" type="ordered locus">A2cp1_2475</name>
</gene>
<dbReference type="GO" id="GO:0000049">
    <property type="term" value="F:tRNA binding"/>
    <property type="evidence" value="ECO:0007669"/>
    <property type="project" value="TreeGrafter"/>
</dbReference>
<evidence type="ECO:0000256" key="8">
    <source>
        <dbReference type="RuleBase" id="RU003953"/>
    </source>
</evidence>
<evidence type="ECO:0000259" key="9">
    <source>
        <dbReference type="Pfam" id="PF01743"/>
    </source>
</evidence>
<protein>
    <submittedName>
        <fullName evidence="11">tRNA cytidylyltransferase</fullName>
        <ecNumber evidence="11">2.7.7.72</ecNumber>
    </submittedName>
</protein>
<dbReference type="AlphaFoldDB" id="B8JC73"/>
<dbReference type="Gene3D" id="1.10.246.80">
    <property type="match status" value="1"/>
</dbReference>
<dbReference type="Gene3D" id="1.10.3090.10">
    <property type="entry name" value="cca-adding enzyme, domain 2"/>
    <property type="match status" value="1"/>
</dbReference>
<reference evidence="11" key="1">
    <citation type="submission" date="2009-01" db="EMBL/GenBank/DDBJ databases">
        <title>Complete sequence of Anaeromyxobacter dehalogenans 2CP-1.</title>
        <authorList>
            <consortium name="US DOE Joint Genome Institute"/>
            <person name="Lucas S."/>
            <person name="Copeland A."/>
            <person name="Lapidus A."/>
            <person name="Glavina del Rio T."/>
            <person name="Dalin E."/>
            <person name="Tice H."/>
            <person name="Bruce D."/>
            <person name="Goodwin L."/>
            <person name="Pitluck S."/>
            <person name="Saunders E."/>
            <person name="Brettin T."/>
            <person name="Detter J.C."/>
            <person name="Han C."/>
            <person name="Larimer F."/>
            <person name="Land M."/>
            <person name="Hauser L."/>
            <person name="Kyrpides N."/>
            <person name="Ovchinnikova G."/>
            <person name="Beliaev A.S."/>
            <person name="Richardson P."/>
        </authorList>
    </citation>
    <scope>NUCLEOTIDE SEQUENCE</scope>
    <source>
        <strain evidence="11">2CP-1</strain>
    </source>
</reference>
<keyword evidence="5" id="KW-0479">Metal-binding</keyword>
<evidence type="ECO:0000256" key="6">
    <source>
        <dbReference type="ARBA" id="ARBA00022741"/>
    </source>
</evidence>
<dbReference type="SUPFAM" id="SSF81301">
    <property type="entry name" value="Nucleotidyltransferase"/>
    <property type="match status" value="1"/>
</dbReference>
<dbReference type="Proteomes" id="UP000007089">
    <property type="component" value="Chromosome"/>
</dbReference>
<dbReference type="RefSeq" id="WP_012633610.1">
    <property type="nucleotide sequence ID" value="NC_011891.1"/>
</dbReference>
<dbReference type="Gene3D" id="3.30.460.10">
    <property type="entry name" value="Beta Polymerase, domain 2"/>
    <property type="match status" value="1"/>
</dbReference>
<keyword evidence="8" id="KW-0694">RNA-binding</keyword>
<dbReference type="InterPro" id="IPR032828">
    <property type="entry name" value="PolyA_RNA-bd"/>
</dbReference>
<organism evidence="11 12">
    <name type="scientific">Anaeromyxobacter dehalogenans (strain ATCC BAA-258 / DSM 21875 / 2CP-1)</name>
    <dbReference type="NCBI Taxonomy" id="455488"/>
    <lineage>
        <taxon>Bacteria</taxon>
        <taxon>Pseudomonadati</taxon>
        <taxon>Myxococcota</taxon>
        <taxon>Myxococcia</taxon>
        <taxon>Myxococcales</taxon>
        <taxon>Cystobacterineae</taxon>
        <taxon>Anaeromyxobacteraceae</taxon>
        <taxon>Anaeromyxobacter</taxon>
    </lineage>
</organism>
<evidence type="ECO:0000256" key="7">
    <source>
        <dbReference type="ARBA" id="ARBA00022842"/>
    </source>
</evidence>
<dbReference type="PANTHER" id="PTHR46173">
    <property type="entry name" value="CCA TRNA NUCLEOTIDYLTRANSFERASE 1, MITOCHONDRIAL"/>
    <property type="match status" value="1"/>
</dbReference>